<feature type="region of interest" description="Disordered" evidence="1">
    <location>
        <begin position="1"/>
        <end position="45"/>
    </location>
</feature>
<feature type="compositionally biased region" description="Low complexity" evidence="1">
    <location>
        <begin position="36"/>
        <end position="45"/>
    </location>
</feature>
<feature type="transmembrane region" description="Helical" evidence="2">
    <location>
        <begin position="90"/>
        <end position="110"/>
    </location>
</feature>
<feature type="compositionally biased region" description="Polar residues" evidence="1">
    <location>
        <begin position="24"/>
        <end position="35"/>
    </location>
</feature>
<evidence type="ECO:0000313" key="3">
    <source>
        <dbReference type="EMBL" id="RDX55401.1"/>
    </source>
</evidence>
<feature type="compositionally biased region" description="Polar residues" evidence="1">
    <location>
        <begin position="1"/>
        <end position="10"/>
    </location>
</feature>
<dbReference type="Proteomes" id="UP000256964">
    <property type="component" value="Unassembled WGS sequence"/>
</dbReference>
<reference evidence="3 4" key="1">
    <citation type="journal article" date="2018" name="Biotechnol. Biofuels">
        <title>Integrative visual omics of the white-rot fungus Polyporus brumalis exposes the biotechnological potential of its oxidative enzymes for delignifying raw plant biomass.</title>
        <authorList>
            <person name="Miyauchi S."/>
            <person name="Rancon A."/>
            <person name="Drula E."/>
            <person name="Hage H."/>
            <person name="Chaduli D."/>
            <person name="Favel A."/>
            <person name="Grisel S."/>
            <person name="Henrissat B."/>
            <person name="Herpoel-Gimbert I."/>
            <person name="Ruiz-Duenas F.J."/>
            <person name="Chevret D."/>
            <person name="Hainaut M."/>
            <person name="Lin J."/>
            <person name="Wang M."/>
            <person name="Pangilinan J."/>
            <person name="Lipzen A."/>
            <person name="Lesage-Meessen L."/>
            <person name="Navarro D."/>
            <person name="Riley R."/>
            <person name="Grigoriev I.V."/>
            <person name="Zhou S."/>
            <person name="Raouche S."/>
            <person name="Rosso M.N."/>
        </authorList>
    </citation>
    <scope>NUCLEOTIDE SEQUENCE [LARGE SCALE GENOMIC DNA]</scope>
    <source>
        <strain evidence="3 4">BRFM 1820</strain>
    </source>
</reference>
<protein>
    <submittedName>
        <fullName evidence="3">Uncharacterized protein</fullName>
    </submittedName>
</protein>
<gene>
    <name evidence="3" type="ORF">OH76DRAFT_737435</name>
</gene>
<sequence length="129" mass="13587">MSGAPQQSGKPLTPPPAYSEHAGSHQQHLSTNQAAPSISSGSPVSPLSFPAHAPYYGPTPIAQQAQLLPYYDPRSPHAVAEANHRARWRFISAAIWAVAILAFVSFMTGLQVEATRAGGARAEAGAFAR</sequence>
<keyword evidence="2" id="KW-0812">Transmembrane</keyword>
<dbReference type="EMBL" id="KZ857382">
    <property type="protein sequence ID" value="RDX55401.1"/>
    <property type="molecule type" value="Genomic_DNA"/>
</dbReference>
<evidence type="ECO:0000256" key="1">
    <source>
        <dbReference type="SAM" id="MobiDB-lite"/>
    </source>
</evidence>
<evidence type="ECO:0000256" key="2">
    <source>
        <dbReference type="SAM" id="Phobius"/>
    </source>
</evidence>
<keyword evidence="2" id="KW-0472">Membrane</keyword>
<evidence type="ECO:0000313" key="4">
    <source>
        <dbReference type="Proteomes" id="UP000256964"/>
    </source>
</evidence>
<name>A0A371DSA4_9APHY</name>
<accession>A0A371DSA4</accession>
<keyword evidence="2" id="KW-1133">Transmembrane helix</keyword>
<dbReference type="AlphaFoldDB" id="A0A371DSA4"/>
<keyword evidence="4" id="KW-1185">Reference proteome</keyword>
<organism evidence="3 4">
    <name type="scientific">Lentinus brumalis</name>
    <dbReference type="NCBI Taxonomy" id="2498619"/>
    <lineage>
        <taxon>Eukaryota</taxon>
        <taxon>Fungi</taxon>
        <taxon>Dikarya</taxon>
        <taxon>Basidiomycota</taxon>
        <taxon>Agaricomycotina</taxon>
        <taxon>Agaricomycetes</taxon>
        <taxon>Polyporales</taxon>
        <taxon>Polyporaceae</taxon>
        <taxon>Lentinus</taxon>
    </lineage>
</organism>
<dbReference type="OrthoDB" id="3259540at2759"/>
<proteinExistence type="predicted"/>